<feature type="site" description="Transition state stabilizer" evidence="11">
    <location>
        <position position="139"/>
    </location>
</feature>
<dbReference type="NCBIfam" id="NF004388">
    <property type="entry name" value="PRK05749.1-4"/>
    <property type="match status" value="1"/>
</dbReference>
<evidence type="ECO:0000259" key="13">
    <source>
        <dbReference type="Pfam" id="PF04413"/>
    </source>
</evidence>
<dbReference type="SUPFAM" id="SSF53756">
    <property type="entry name" value="UDP-Glycosyltransferase/glycogen phosphorylase"/>
    <property type="match status" value="1"/>
</dbReference>
<dbReference type="FunFam" id="3.40.50.2000:FF:000032">
    <property type="entry name" value="3-deoxy-D-manno-octulosonic acid transferase"/>
    <property type="match status" value="1"/>
</dbReference>
<dbReference type="RefSeq" id="WP_141345628.1">
    <property type="nucleotide sequence ID" value="NZ_BJLF01000009.1"/>
</dbReference>
<keyword evidence="12" id="KW-1133">Transmembrane helix</keyword>
<feature type="domain" description="3-deoxy-D-manno-octulosonic-acid transferase N-terminal" evidence="13">
    <location>
        <begin position="43"/>
        <end position="220"/>
    </location>
</feature>
<evidence type="ECO:0000256" key="6">
    <source>
        <dbReference type="ARBA" id="ARBA00022679"/>
    </source>
</evidence>
<feature type="active site" description="Proton acceptor" evidence="10">
    <location>
        <position position="70"/>
    </location>
</feature>
<gene>
    <name evidence="14" type="primary">waaA</name>
    <name evidence="14" type="ORF">VIN01S_21130</name>
</gene>
<protein>
    <recommendedName>
        <fullName evidence="5 12">3-deoxy-D-manno-octulosonic acid transferase</fullName>
        <shortName evidence="12">Kdo transferase</shortName>
        <ecNumber evidence="4 12">2.4.99.12</ecNumber>
    </recommendedName>
    <alternativeName>
        <fullName evidence="8 12">Lipid IV(A) 3-deoxy-D-manno-octulosonic acid transferase</fullName>
    </alternativeName>
</protein>
<reference evidence="14 15" key="1">
    <citation type="submission" date="2019-06" db="EMBL/GenBank/DDBJ databases">
        <title>Whole genome shotgun sequence of Vibrio inusitatus NBRC 102082.</title>
        <authorList>
            <person name="Hosoyama A."/>
            <person name="Uohara A."/>
            <person name="Ohji S."/>
            <person name="Ichikawa N."/>
        </authorList>
    </citation>
    <scope>NUCLEOTIDE SEQUENCE [LARGE SCALE GENOMIC DNA]</scope>
    <source>
        <strain evidence="14 15">NBRC 102082</strain>
    </source>
</reference>
<dbReference type="GO" id="GO:0009244">
    <property type="term" value="P:lipopolysaccharide core region biosynthetic process"/>
    <property type="evidence" value="ECO:0007669"/>
    <property type="project" value="UniProtKB-UniRule"/>
</dbReference>
<evidence type="ECO:0000256" key="10">
    <source>
        <dbReference type="PIRSR" id="PIRSR639901-1"/>
    </source>
</evidence>
<comment type="caution">
    <text evidence="14">The sequence shown here is derived from an EMBL/GenBank/DDBJ whole genome shotgun (WGS) entry which is preliminary data.</text>
</comment>
<dbReference type="OrthoDB" id="9789797at2"/>
<name>A0A4Y3HVU9_9VIBR</name>
<dbReference type="AlphaFoldDB" id="A0A4Y3HVU9"/>
<dbReference type="GO" id="GO:0009245">
    <property type="term" value="P:lipid A biosynthetic process"/>
    <property type="evidence" value="ECO:0007669"/>
    <property type="project" value="TreeGrafter"/>
</dbReference>
<keyword evidence="12" id="KW-0812">Transmembrane</keyword>
<evidence type="ECO:0000256" key="5">
    <source>
        <dbReference type="ARBA" id="ARBA00019077"/>
    </source>
</evidence>
<dbReference type="InterPro" id="IPR039901">
    <property type="entry name" value="Kdotransferase"/>
</dbReference>
<evidence type="ECO:0000256" key="4">
    <source>
        <dbReference type="ARBA" id="ARBA00012621"/>
    </source>
</evidence>
<dbReference type="EC" id="2.4.99.12" evidence="4 12"/>
<evidence type="ECO:0000256" key="1">
    <source>
        <dbReference type="ARBA" id="ARBA00004388"/>
    </source>
</evidence>
<sequence length="434" mass="48304">MSHFKKLNFSLLKLTYTGLLYLASPLLLSKLLLPNKGKPIIGKRWYEYFGILPSLKGNNPVWIHTVSVGETLAATALIRAIKEQFPQQHILITTTTTTGAEQALKLSDIAEHRYMPVDFSWCVKRFLKVTKPKCMLIMETELWPNTLAAVAQAKIPATVINARLSERSCLRYQKFQSIFNLISQSLDNVLCQHNDDAERFRRLGVQPSKVTVTGSLKFDMSISEAVLKEGEALRTQLGINRPVWISASTHEGEDEIIYKAHQQLIQAIPDALLILVPRHPERFSSVAKLGEELGLNVISRTEKSEIATDVQVYLGDTMGEMLTLISASDICFMGGSLIGNKVGGHNMLEPAALGKPILNGPSFFNFKDITQQLIEEKALKICESDDEISDNLVRLFKDPSFCAEMGQNAYQVVERNQGAVAKTIDALESIISTK</sequence>
<keyword evidence="6 12" id="KW-0808">Transferase</keyword>
<evidence type="ECO:0000256" key="8">
    <source>
        <dbReference type="ARBA" id="ARBA00031445"/>
    </source>
</evidence>
<evidence type="ECO:0000256" key="2">
    <source>
        <dbReference type="ARBA" id="ARBA00004713"/>
    </source>
</evidence>
<feature type="transmembrane region" description="Helical" evidence="12">
    <location>
        <begin position="14"/>
        <end position="33"/>
    </location>
</feature>
<evidence type="ECO:0000256" key="9">
    <source>
        <dbReference type="ARBA" id="ARBA00049183"/>
    </source>
</evidence>
<dbReference type="PANTHER" id="PTHR42755:SF1">
    <property type="entry name" value="3-DEOXY-D-MANNO-OCTULOSONIC ACID TRANSFERASE, MITOCHONDRIAL-RELATED"/>
    <property type="match status" value="1"/>
</dbReference>
<dbReference type="UniPathway" id="UPA00958"/>
<comment type="pathway">
    <text evidence="2 12">Bacterial outer membrane biogenesis; LPS core biosynthesis.</text>
</comment>
<keyword evidence="7" id="KW-0735">Signal-anchor</keyword>
<dbReference type="GO" id="GO:0043842">
    <property type="term" value="F:Kdo transferase activity"/>
    <property type="evidence" value="ECO:0007669"/>
    <property type="project" value="UniProtKB-EC"/>
</dbReference>
<evidence type="ECO:0000256" key="3">
    <source>
        <dbReference type="ARBA" id="ARBA00006380"/>
    </source>
</evidence>
<keyword evidence="12" id="KW-0448">Lipopolysaccharide biosynthesis</keyword>
<dbReference type="GO" id="GO:0005886">
    <property type="term" value="C:plasma membrane"/>
    <property type="evidence" value="ECO:0007669"/>
    <property type="project" value="UniProtKB-SubCell"/>
</dbReference>
<accession>A0A4Y3HVU9</accession>
<dbReference type="Proteomes" id="UP000318717">
    <property type="component" value="Unassembled WGS sequence"/>
</dbReference>
<dbReference type="Gene3D" id="3.40.50.11720">
    <property type="entry name" value="3-Deoxy-D-manno-octulosonic-acid transferase, N-terminal domain"/>
    <property type="match status" value="1"/>
</dbReference>
<dbReference type="EMBL" id="BJLF01000009">
    <property type="protein sequence ID" value="GEA51309.1"/>
    <property type="molecule type" value="Genomic_DNA"/>
</dbReference>
<dbReference type="Pfam" id="PF04413">
    <property type="entry name" value="Glycos_transf_N"/>
    <property type="match status" value="1"/>
</dbReference>
<organism evidence="14 15">
    <name type="scientific">Vibrio inusitatus NBRC 102082</name>
    <dbReference type="NCBI Taxonomy" id="1219070"/>
    <lineage>
        <taxon>Bacteria</taxon>
        <taxon>Pseudomonadati</taxon>
        <taxon>Pseudomonadota</taxon>
        <taxon>Gammaproteobacteria</taxon>
        <taxon>Vibrionales</taxon>
        <taxon>Vibrionaceae</taxon>
        <taxon>Vibrio</taxon>
    </lineage>
</organism>
<comment type="subcellular location">
    <subcellularLocation>
        <location evidence="1">Cell inner membrane</location>
        <topology evidence="1">Single-pass membrane protein</topology>
        <orientation evidence="1">Cytoplasmic side</orientation>
    </subcellularLocation>
    <subcellularLocation>
        <location evidence="12">Cell membrane</location>
    </subcellularLocation>
</comment>
<comment type="function">
    <text evidence="12">Involved in lipopolysaccharide (LPS) biosynthesis. Catalyzes the transfer of 3-deoxy-D-manno-octulosonate (Kdo) residue(s) from CMP-Kdo to lipid IV(A), the tetraacyldisaccharide-1,4'-bisphosphate precursor of lipid A.</text>
</comment>
<comment type="similarity">
    <text evidence="3">Belongs to the glycosyltransferase group 1 family. Glycosyltransferase 30 subfamily.</text>
</comment>
<keyword evidence="12" id="KW-0472">Membrane</keyword>
<dbReference type="InterPro" id="IPR007507">
    <property type="entry name" value="Glycos_transf_N"/>
</dbReference>
<dbReference type="FunFam" id="3.40.50.11720:FF:000001">
    <property type="entry name" value="3-deoxy-D-manno-octulosonic acid transferase"/>
    <property type="match status" value="1"/>
</dbReference>
<evidence type="ECO:0000313" key="15">
    <source>
        <dbReference type="Proteomes" id="UP000318717"/>
    </source>
</evidence>
<evidence type="ECO:0000256" key="12">
    <source>
        <dbReference type="RuleBase" id="RU365103"/>
    </source>
</evidence>
<dbReference type="Gene3D" id="3.40.50.2000">
    <property type="entry name" value="Glycogen Phosphorylase B"/>
    <property type="match status" value="1"/>
</dbReference>
<feature type="site" description="Transition state stabilizer" evidence="11">
    <location>
        <position position="217"/>
    </location>
</feature>
<proteinExistence type="inferred from homology"/>
<evidence type="ECO:0000256" key="11">
    <source>
        <dbReference type="PIRSR" id="PIRSR639901-2"/>
    </source>
</evidence>
<dbReference type="PANTHER" id="PTHR42755">
    <property type="entry name" value="3-DEOXY-MANNO-OCTULOSONATE CYTIDYLYLTRANSFERASE"/>
    <property type="match status" value="1"/>
</dbReference>
<dbReference type="InterPro" id="IPR038107">
    <property type="entry name" value="Glycos_transf_N_sf"/>
</dbReference>
<keyword evidence="15" id="KW-1185">Reference proteome</keyword>
<evidence type="ECO:0000313" key="14">
    <source>
        <dbReference type="EMBL" id="GEA51309.1"/>
    </source>
</evidence>
<comment type="catalytic activity">
    <reaction evidence="9 12">
        <text>lipid IVA (E. coli) + CMP-3-deoxy-beta-D-manno-octulosonate = alpha-Kdo-(2-&gt;6)-lipid IVA (E. coli) + CMP + H(+)</text>
        <dbReference type="Rhea" id="RHEA:28066"/>
        <dbReference type="ChEBI" id="CHEBI:15378"/>
        <dbReference type="ChEBI" id="CHEBI:58603"/>
        <dbReference type="ChEBI" id="CHEBI:60364"/>
        <dbReference type="ChEBI" id="CHEBI:60377"/>
        <dbReference type="ChEBI" id="CHEBI:85987"/>
        <dbReference type="EC" id="2.4.99.12"/>
    </reaction>
</comment>
<keyword evidence="12" id="KW-1003">Cell membrane</keyword>
<evidence type="ECO:0000256" key="7">
    <source>
        <dbReference type="ARBA" id="ARBA00022968"/>
    </source>
</evidence>